<dbReference type="EMBL" id="GBXM01025445">
    <property type="protein sequence ID" value="JAH83132.1"/>
    <property type="molecule type" value="Transcribed_RNA"/>
</dbReference>
<name>A0A0E9VYG3_ANGAN</name>
<accession>A0A0E9VYG3</accession>
<sequence length="56" mass="6180">MTSTPRPHPHILTHTLFPLTLLSHCCLYTCAVDGRPVGGKGSPHFLVHGCIFRENL</sequence>
<evidence type="ECO:0008006" key="3">
    <source>
        <dbReference type="Google" id="ProtNLM"/>
    </source>
</evidence>
<proteinExistence type="predicted"/>
<evidence type="ECO:0000256" key="1">
    <source>
        <dbReference type="SAM" id="SignalP"/>
    </source>
</evidence>
<feature type="chain" id="PRO_5002434291" description="ZP domain-containing protein" evidence="1">
    <location>
        <begin position="32"/>
        <end position="56"/>
    </location>
</feature>
<keyword evidence="1" id="KW-0732">Signal</keyword>
<dbReference type="AlphaFoldDB" id="A0A0E9VYG3"/>
<reference evidence="2" key="1">
    <citation type="submission" date="2014-11" db="EMBL/GenBank/DDBJ databases">
        <authorList>
            <person name="Amaro Gonzalez C."/>
        </authorList>
    </citation>
    <scope>NUCLEOTIDE SEQUENCE</scope>
</reference>
<evidence type="ECO:0000313" key="2">
    <source>
        <dbReference type="EMBL" id="JAH83132.1"/>
    </source>
</evidence>
<protein>
    <recommendedName>
        <fullName evidence="3">ZP domain-containing protein</fullName>
    </recommendedName>
</protein>
<organism evidence="2">
    <name type="scientific">Anguilla anguilla</name>
    <name type="common">European freshwater eel</name>
    <name type="synonym">Muraena anguilla</name>
    <dbReference type="NCBI Taxonomy" id="7936"/>
    <lineage>
        <taxon>Eukaryota</taxon>
        <taxon>Metazoa</taxon>
        <taxon>Chordata</taxon>
        <taxon>Craniata</taxon>
        <taxon>Vertebrata</taxon>
        <taxon>Euteleostomi</taxon>
        <taxon>Actinopterygii</taxon>
        <taxon>Neopterygii</taxon>
        <taxon>Teleostei</taxon>
        <taxon>Anguilliformes</taxon>
        <taxon>Anguillidae</taxon>
        <taxon>Anguilla</taxon>
    </lineage>
</organism>
<feature type="signal peptide" evidence="1">
    <location>
        <begin position="1"/>
        <end position="31"/>
    </location>
</feature>
<reference evidence="2" key="2">
    <citation type="journal article" date="2015" name="Fish Shellfish Immunol.">
        <title>Early steps in the European eel (Anguilla anguilla)-Vibrio vulnificus interaction in the gills: Role of the RtxA13 toxin.</title>
        <authorList>
            <person name="Callol A."/>
            <person name="Pajuelo D."/>
            <person name="Ebbesson L."/>
            <person name="Teles M."/>
            <person name="MacKenzie S."/>
            <person name="Amaro C."/>
        </authorList>
    </citation>
    <scope>NUCLEOTIDE SEQUENCE</scope>
</reference>